<dbReference type="Proteomes" id="UP000095286">
    <property type="component" value="Unplaced"/>
</dbReference>
<evidence type="ECO:0000313" key="2">
    <source>
        <dbReference type="WBParaSite" id="RSKR_0000359700.1"/>
    </source>
</evidence>
<proteinExistence type="predicted"/>
<dbReference type="WBParaSite" id="RSKR_0000359700.1">
    <property type="protein sequence ID" value="RSKR_0000359700.1"/>
    <property type="gene ID" value="RSKR_0000359700"/>
</dbReference>
<organism evidence="1 2">
    <name type="scientific">Rhabditophanes sp. KR3021</name>
    <dbReference type="NCBI Taxonomy" id="114890"/>
    <lineage>
        <taxon>Eukaryota</taxon>
        <taxon>Metazoa</taxon>
        <taxon>Ecdysozoa</taxon>
        <taxon>Nematoda</taxon>
        <taxon>Chromadorea</taxon>
        <taxon>Rhabditida</taxon>
        <taxon>Tylenchina</taxon>
        <taxon>Panagrolaimomorpha</taxon>
        <taxon>Strongyloidoidea</taxon>
        <taxon>Alloionematidae</taxon>
        <taxon>Rhabditophanes</taxon>
    </lineage>
</organism>
<reference evidence="2" key="1">
    <citation type="submission" date="2016-11" db="UniProtKB">
        <authorList>
            <consortium name="WormBaseParasite"/>
        </authorList>
    </citation>
    <scope>IDENTIFICATION</scope>
    <source>
        <strain evidence="2">KR3021</strain>
    </source>
</reference>
<protein>
    <submittedName>
        <fullName evidence="2">Inositol monophosphatase 3</fullName>
    </submittedName>
</protein>
<accession>A0AC35TRK4</accession>
<name>A0AC35TRK4_9BILA</name>
<sequence length="346" mass="38486">MTVLSPNLKRIFTAFILVSFTYLGYVVFWSEQNDFVDYKVKIKDIASYVILASQLGGKVVLDIYNERTANLNIKSKGTLDVGIAELFTDADVNSNAIMVKILTRLPNIKIISEEKEPSATGFNPDKYENLRKPLWESMKEALNQMPEDQFDVSKLNVWIDPLDATQEYTEGLNEYVTTMGCVTYNGEPIFGVIYRPFFNETIIGYSFGDTKFGARKVYNGKITVETWSDAPKRVVVSRSHAGDVKKLVENALGSDYTVEPAGGAGYKVLRLLNGTASHYIHSTTIKKWDTCAGHALLKSVGGDILTFDGSPIEYTVNSEEDVYSRKGLVAAITNPYTTAKSIRKVA</sequence>
<evidence type="ECO:0000313" key="1">
    <source>
        <dbReference type="Proteomes" id="UP000095286"/>
    </source>
</evidence>